<dbReference type="SUPFAM" id="SSF143456">
    <property type="entry name" value="VC0467-like"/>
    <property type="match status" value="1"/>
</dbReference>
<dbReference type="RefSeq" id="WP_252931845.1">
    <property type="nucleotide sequence ID" value="NZ_JAEUWV010000015.1"/>
</dbReference>
<reference evidence="3 4" key="1">
    <citation type="submission" date="2021-01" db="EMBL/GenBank/DDBJ databases">
        <title>Identification and Characterization of Corynebacterium sp.</title>
        <authorList>
            <person name="Luo Q."/>
            <person name="Qu P."/>
            <person name="Chen Q."/>
        </authorList>
    </citation>
    <scope>NUCLEOTIDE SEQUENCE [LARGE SCALE GENOMIC DNA]</scope>
    <source>
        <strain evidence="3 4">MC-18</strain>
    </source>
</reference>
<dbReference type="EMBL" id="JAEUWV010000015">
    <property type="protein sequence ID" value="MCO6395095.1"/>
    <property type="molecule type" value="Genomic_DNA"/>
</dbReference>
<dbReference type="NCBIfam" id="NF001272">
    <property type="entry name" value="PRK00228.2-4"/>
    <property type="match status" value="1"/>
</dbReference>
<name>A0AAW5HUG1_9CORY</name>
<proteinExistence type="inferred from homology"/>
<evidence type="ECO:0000313" key="3">
    <source>
        <dbReference type="EMBL" id="MCO6395095.1"/>
    </source>
</evidence>
<dbReference type="AlphaFoldDB" id="A0AAW5HUG1"/>
<organism evidence="3 4">
    <name type="scientific">Corynebacterium lipophilum</name>
    <dbReference type="NCBI Taxonomy" id="2804918"/>
    <lineage>
        <taxon>Bacteria</taxon>
        <taxon>Bacillati</taxon>
        <taxon>Actinomycetota</taxon>
        <taxon>Actinomycetes</taxon>
        <taxon>Mycobacteriales</taxon>
        <taxon>Corynebacteriaceae</taxon>
        <taxon>Corynebacterium</taxon>
    </lineage>
</organism>
<dbReference type="InterPro" id="IPR003774">
    <property type="entry name" value="AlgH-like"/>
</dbReference>
<evidence type="ECO:0000256" key="1">
    <source>
        <dbReference type="ARBA" id="ARBA00009600"/>
    </source>
</evidence>
<comment type="similarity">
    <text evidence="1 2">Belongs to the UPF0301 (AlgH) family.</text>
</comment>
<dbReference type="Pfam" id="PF02622">
    <property type="entry name" value="DUF179"/>
    <property type="match status" value="1"/>
</dbReference>
<sequence>MSEYFFGDRLFTSLERTEPDSGMLLVAAPGMYSPEFARTVVLVIEHGEQGTLGVILNRRSDAAVANVLPEWESLASEPAVMYYGGPVSPNAAVGLGVTRNDVDIAEHPTLTRLANKLVHVNMHEPADSFSELLEGFRLFAGFSSWDAGQLDEEIERGDWYVAPALPSDVITPASVDLWADVLRRQPMPLPLFATFPSDIEDN</sequence>
<protein>
    <recommendedName>
        <fullName evidence="2">UPF0301 protein JMN37_08965</fullName>
    </recommendedName>
</protein>
<dbReference type="PANTHER" id="PTHR30327">
    <property type="entry name" value="UNCHARACTERIZED PROTEIN YQGE"/>
    <property type="match status" value="1"/>
</dbReference>
<dbReference type="GO" id="GO:0005829">
    <property type="term" value="C:cytosol"/>
    <property type="evidence" value="ECO:0007669"/>
    <property type="project" value="TreeGrafter"/>
</dbReference>
<dbReference type="PANTHER" id="PTHR30327:SF1">
    <property type="entry name" value="UPF0301 PROTEIN YQGE"/>
    <property type="match status" value="1"/>
</dbReference>
<accession>A0AAW5HUG1</accession>
<dbReference type="Proteomes" id="UP001205920">
    <property type="component" value="Unassembled WGS sequence"/>
</dbReference>
<evidence type="ECO:0000313" key="4">
    <source>
        <dbReference type="Proteomes" id="UP001205920"/>
    </source>
</evidence>
<evidence type="ECO:0000256" key="2">
    <source>
        <dbReference type="HAMAP-Rule" id="MF_00758"/>
    </source>
</evidence>
<comment type="caution">
    <text evidence="3">The sequence shown here is derived from an EMBL/GenBank/DDBJ whole genome shotgun (WGS) entry which is preliminary data.</text>
</comment>
<keyword evidence="4" id="KW-1185">Reference proteome</keyword>
<dbReference type="HAMAP" id="MF_00758">
    <property type="entry name" value="UPF0301"/>
    <property type="match status" value="1"/>
</dbReference>
<gene>
    <name evidence="3" type="ORF">JMN37_08965</name>
</gene>
<dbReference type="Gene3D" id="3.40.1740.10">
    <property type="entry name" value="VC0467-like"/>
    <property type="match status" value="1"/>
</dbReference>